<name>A0A2L2XCQ1_9FIRM</name>
<gene>
    <name evidence="1" type="ORF">DCCM_3229</name>
</gene>
<dbReference type="AlphaFoldDB" id="A0A2L2XCQ1"/>
<reference evidence="2" key="1">
    <citation type="submission" date="2018-02" db="EMBL/GenBank/DDBJ databases">
        <title>Genome sequence of Desulfocucumis palustris strain NAW-5.</title>
        <authorList>
            <person name="Watanabe M."/>
            <person name="Kojima H."/>
            <person name="Fukui M."/>
        </authorList>
    </citation>
    <scope>NUCLEOTIDE SEQUENCE [LARGE SCALE GENOMIC DNA]</scope>
    <source>
        <strain evidence="2">NAW-5</strain>
    </source>
</reference>
<keyword evidence="2" id="KW-1185">Reference proteome</keyword>
<dbReference type="Proteomes" id="UP000239549">
    <property type="component" value="Unassembled WGS sequence"/>
</dbReference>
<accession>A0A2L2XCQ1</accession>
<dbReference type="InterPro" id="IPR037914">
    <property type="entry name" value="SpoVT-AbrB_sf"/>
</dbReference>
<sequence length="81" mass="8785">MRHKVISKGGGLIIPADIRRQYNFLSGAAVDIAVKDGCILVSQHTPRCIFCNNHEGVGKHMDRYVCKACVTAMVKDVGTIG</sequence>
<comment type="caution">
    <text evidence="1">The sequence shown here is derived from an EMBL/GenBank/DDBJ whole genome shotgun (WGS) entry which is preliminary data.</text>
</comment>
<dbReference type="EMBL" id="BFAV01000127">
    <property type="protein sequence ID" value="GBF34117.1"/>
    <property type="molecule type" value="Genomic_DNA"/>
</dbReference>
<evidence type="ECO:0000313" key="1">
    <source>
        <dbReference type="EMBL" id="GBF34117.1"/>
    </source>
</evidence>
<evidence type="ECO:0000313" key="2">
    <source>
        <dbReference type="Proteomes" id="UP000239549"/>
    </source>
</evidence>
<organism evidence="1 2">
    <name type="scientific">Desulfocucumis palustris</name>
    <dbReference type="NCBI Taxonomy" id="1898651"/>
    <lineage>
        <taxon>Bacteria</taxon>
        <taxon>Bacillati</taxon>
        <taxon>Bacillota</taxon>
        <taxon>Clostridia</taxon>
        <taxon>Eubacteriales</taxon>
        <taxon>Desulfocucumaceae</taxon>
        <taxon>Desulfocucumis</taxon>
    </lineage>
</organism>
<protein>
    <submittedName>
        <fullName evidence="1">Transcription regulator AbrB</fullName>
    </submittedName>
</protein>
<proteinExistence type="predicted"/>
<dbReference type="SUPFAM" id="SSF89447">
    <property type="entry name" value="AbrB/MazE/MraZ-like"/>
    <property type="match status" value="1"/>
</dbReference>